<accession>A0A0P4W7J8</accession>
<dbReference type="Gene3D" id="3.30.559.30">
    <property type="entry name" value="Nonribosomal peptide synthetase, condensation domain"/>
    <property type="match status" value="1"/>
</dbReference>
<proteinExistence type="predicted"/>
<reference evidence="1" key="1">
    <citation type="submission" date="2015-09" db="EMBL/GenBank/DDBJ databases">
        <title>Scylla olivacea transcriptome.</title>
        <authorList>
            <person name="Ikhwanuddin M."/>
        </authorList>
    </citation>
    <scope>NUCLEOTIDE SEQUENCE</scope>
</reference>
<sequence length="460" mass="52051">MAVDSSFIWLRPATEMEELMDCANKKGLFVTVYGLTLRSSVPLTDSHIEESLRHTFRKVPSLRTCFRKRGDTLWACDMNREQLDFQVTDNRELVPVAEALLHYYFPTTEGPLWCARLLSAGAPGRCSRPDLAAAFPHTRTLLLANHHGIADGTTNMFVTNAFLQVLNDVLAGKPVDDTVQLGKVVAGEETKALLTAKIEELTKDKDRFKQLQDDTIKAQQAEKLIPRTYPMPRDPNFKCQIVLRDLDKDSTMAFIRKCKQEGVTVNSGLASVFNVSLVDFVREGGLQQDFYHIRELHTVSLRRNWSGDTSGTLGVHMMALENKISTPARWRDNFWEYARGMHKSLSQAIHGNDALMYVVSMSMGGSIEDHFKERPMAECDYGSANMGNADHLIPTEGQHVRLAHLLRVTSCWNDPMYYMFHTLHGCFMYSLTYASDILSRENAQKLVDKTFDNLLAVTQM</sequence>
<evidence type="ECO:0008006" key="2">
    <source>
        <dbReference type="Google" id="ProtNLM"/>
    </source>
</evidence>
<organism evidence="1">
    <name type="scientific">Scylla olivacea</name>
    <name type="common">Orange mud crab</name>
    <name type="synonym">Cancer olivacea</name>
    <dbReference type="NCBI Taxonomy" id="85551"/>
    <lineage>
        <taxon>Eukaryota</taxon>
        <taxon>Metazoa</taxon>
        <taxon>Ecdysozoa</taxon>
        <taxon>Arthropoda</taxon>
        <taxon>Crustacea</taxon>
        <taxon>Multicrustacea</taxon>
        <taxon>Malacostraca</taxon>
        <taxon>Eumalacostraca</taxon>
        <taxon>Eucarida</taxon>
        <taxon>Decapoda</taxon>
        <taxon>Pleocyemata</taxon>
        <taxon>Brachyura</taxon>
        <taxon>Eubrachyura</taxon>
        <taxon>Portunoidea</taxon>
        <taxon>Portunidae</taxon>
        <taxon>Portuninae</taxon>
        <taxon>Scylla</taxon>
    </lineage>
</organism>
<dbReference type="InterPro" id="IPR052058">
    <property type="entry name" value="Alcohol_O-acetyltransferase"/>
</dbReference>
<dbReference type="PANTHER" id="PTHR28037:SF1">
    <property type="entry name" value="ALCOHOL O-ACETYLTRANSFERASE 1-RELATED"/>
    <property type="match status" value="1"/>
</dbReference>
<protein>
    <recommendedName>
        <fullName evidence="2">Condensation domain-containing protein</fullName>
    </recommendedName>
</protein>
<name>A0A0P4W7J8_SCYOL</name>
<dbReference type="PANTHER" id="PTHR28037">
    <property type="entry name" value="ALCOHOL O-ACETYLTRANSFERASE 1-RELATED"/>
    <property type="match status" value="1"/>
</dbReference>
<dbReference type="InterPro" id="IPR023213">
    <property type="entry name" value="CAT-like_dom_sf"/>
</dbReference>
<dbReference type="Gene3D" id="3.30.559.10">
    <property type="entry name" value="Chloramphenicol acetyltransferase-like domain"/>
    <property type="match status" value="1"/>
</dbReference>
<dbReference type="SUPFAM" id="SSF52777">
    <property type="entry name" value="CoA-dependent acyltransferases"/>
    <property type="match status" value="2"/>
</dbReference>
<evidence type="ECO:0000313" key="1">
    <source>
        <dbReference type="EMBL" id="JAI61379.1"/>
    </source>
</evidence>
<dbReference type="EMBL" id="GDRN01085170">
    <property type="protein sequence ID" value="JAI61379.1"/>
    <property type="molecule type" value="Transcribed_RNA"/>
</dbReference>
<dbReference type="AlphaFoldDB" id="A0A0P4W7J8"/>